<dbReference type="EMBL" id="PVNL01000039">
    <property type="protein sequence ID" value="PRQ08621.1"/>
    <property type="molecule type" value="Genomic_DNA"/>
</dbReference>
<accession>A0A2S9YU32</accession>
<dbReference type="AlphaFoldDB" id="A0A2S9YU32"/>
<organism evidence="1 2">
    <name type="scientific">Enhygromyxa salina</name>
    <dbReference type="NCBI Taxonomy" id="215803"/>
    <lineage>
        <taxon>Bacteria</taxon>
        <taxon>Pseudomonadati</taxon>
        <taxon>Myxococcota</taxon>
        <taxon>Polyangia</taxon>
        <taxon>Nannocystales</taxon>
        <taxon>Nannocystaceae</taxon>
        <taxon>Enhygromyxa</taxon>
    </lineage>
</organism>
<dbReference type="Proteomes" id="UP000238823">
    <property type="component" value="Unassembled WGS sequence"/>
</dbReference>
<protein>
    <recommendedName>
        <fullName evidence="3">Glycine zipper domain-containing protein</fullName>
    </recommendedName>
</protein>
<evidence type="ECO:0000313" key="1">
    <source>
        <dbReference type="EMBL" id="PRQ08621.1"/>
    </source>
</evidence>
<evidence type="ECO:0008006" key="3">
    <source>
        <dbReference type="Google" id="ProtNLM"/>
    </source>
</evidence>
<proteinExistence type="predicted"/>
<sequence>MQGASFCSSLDSAMGVRSLAMSAGDMGVFVMQEVTRIMEDHKNNQARAIQVGIDRLQADGHISRPEAKDLKAIARTVLRSTRKNPDIAGAAMELRQMYKEMAMSSKASPVALAISSAASASLVNLHMQRASMPKGAAAKLDVIPGNAGVGAVVGGVLGGVIGGIAGGGFGAGLGAAIGAAAGGAIGYCNEKGV</sequence>
<gene>
    <name evidence="1" type="ORF">ENSA7_16270</name>
</gene>
<evidence type="ECO:0000313" key="2">
    <source>
        <dbReference type="Proteomes" id="UP000238823"/>
    </source>
</evidence>
<comment type="caution">
    <text evidence="1">The sequence shown here is derived from an EMBL/GenBank/DDBJ whole genome shotgun (WGS) entry which is preliminary data.</text>
</comment>
<reference evidence="1 2" key="1">
    <citation type="submission" date="2018-03" db="EMBL/GenBank/DDBJ databases">
        <title>Draft Genome Sequences of the Obligatory Marine Myxobacteria Enhygromyxa salina SWB007.</title>
        <authorList>
            <person name="Poehlein A."/>
            <person name="Moghaddam J.A."/>
            <person name="Harms H."/>
            <person name="Alanjari M."/>
            <person name="Koenig G.M."/>
            <person name="Daniel R."/>
            <person name="Schaeberle T.F."/>
        </authorList>
    </citation>
    <scope>NUCLEOTIDE SEQUENCE [LARGE SCALE GENOMIC DNA]</scope>
    <source>
        <strain evidence="1 2">SWB007</strain>
    </source>
</reference>
<name>A0A2S9YU32_9BACT</name>